<organism evidence="1 2">
    <name type="scientific">Pseudodesulfovibrio portus</name>
    <dbReference type="NCBI Taxonomy" id="231439"/>
    <lineage>
        <taxon>Bacteria</taxon>
        <taxon>Pseudomonadati</taxon>
        <taxon>Thermodesulfobacteriota</taxon>
        <taxon>Desulfovibrionia</taxon>
        <taxon>Desulfovibrionales</taxon>
        <taxon>Desulfovibrionaceae</taxon>
    </lineage>
</organism>
<gene>
    <name evidence="1" type="ORF">JCM14722_23920</name>
</gene>
<accession>A0ABM8AUB9</accession>
<evidence type="ECO:0000313" key="2">
    <source>
        <dbReference type="Proteomes" id="UP001061361"/>
    </source>
</evidence>
<protein>
    <submittedName>
        <fullName evidence="1">Uncharacterized protein</fullName>
    </submittedName>
</protein>
<reference evidence="1" key="1">
    <citation type="submission" date="2022-08" db="EMBL/GenBank/DDBJ databases">
        <title>Genome Sequence of the sulphate-reducing bacterium, Pseudodesulfovibrio portus JCM14722.</title>
        <authorList>
            <person name="Kondo R."/>
            <person name="Kataoka T."/>
        </authorList>
    </citation>
    <scope>NUCLEOTIDE SEQUENCE</scope>
    <source>
        <strain evidence="1">JCM 14722</strain>
    </source>
</reference>
<evidence type="ECO:0000313" key="1">
    <source>
        <dbReference type="EMBL" id="BDQ34850.1"/>
    </source>
</evidence>
<dbReference type="Proteomes" id="UP001061361">
    <property type="component" value="Chromosome"/>
</dbReference>
<sequence length="54" mass="5596">MADGLGAIAGDFPPEMLSMEAQRLGLDPDSTDRETLLKAVYEAMAGSGPRSAGQ</sequence>
<dbReference type="EMBL" id="AP026708">
    <property type="protein sequence ID" value="BDQ34850.1"/>
    <property type="molecule type" value="Genomic_DNA"/>
</dbReference>
<proteinExistence type="predicted"/>
<name>A0ABM8AUB9_9BACT</name>
<keyword evidence="2" id="KW-1185">Reference proteome</keyword>